<dbReference type="GO" id="GO:0006096">
    <property type="term" value="P:glycolytic process"/>
    <property type="evidence" value="ECO:0007669"/>
    <property type="project" value="UniProtKB-UniPathway"/>
</dbReference>
<dbReference type="OrthoDB" id="5831190at2759"/>
<dbReference type="GO" id="GO:0005829">
    <property type="term" value="C:cytosol"/>
    <property type="evidence" value="ECO:0007669"/>
    <property type="project" value="TreeGrafter"/>
</dbReference>
<evidence type="ECO:0000313" key="6">
    <source>
        <dbReference type="EMBL" id="PVU92982.1"/>
    </source>
</evidence>
<evidence type="ECO:0000256" key="3">
    <source>
        <dbReference type="ARBA" id="ARBA00023235"/>
    </source>
</evidence>
<dbReference type="GO" id="GO:0006094">
    <property type="term" value="P:gluconeogenesis"/>
    <property type="evidence" value="ECO:0007669"/>
    <property type="project" value="UniProtKB-KW"/>
</dbReference>
<dbReference type="EMBL" id="MBFR01000143">
    <property type="protein sequence ID" value="PVU92982.1"/>
    <property type="molecule type" value="Genomic_DNA"/>
</dbReference>
<keyword evidence="3 4" id="KW-0413">Isomerase</keyword>
<gene>
    <name evidence="6" type="ORF">BB561_003521</name>
</gene>
<proteinExistence type="inferred from homology"/>
<evidence type="ECO:0000256" key="2">
    <source>
        <dbReference type="ARBA" id="ARBA00023152"/>
    </source>
</evidence>
<protein>
    <recommendedName>
        <fullName evidence="4">Glucose-6-phosphate isomerase</fullName>
        <ecNumber evidence="4">5.3.1.9</ecNumber>
    </recommendedName>
</protein>
<evidence type="ECO:0000256" key="4">
    <source>
        <dbReference type="RuleBase" id="RU000612"/>
    </source>
</evidence>
<dbReference type="AlphaFoldDB" id="A0A2T9YKW4"/>
<comment type="pathway">
    <text evidence="4">Carbohydrate degradation; glycolysis; D-glyceraldehyde 3-phosphate and glycerone phosphate from D-glucose: step 2/4.</text>
</comment>
<accession>A0A2T9YKW4</accession>
<dbReference type="UniPathway" id="UPA00109">
    <property type="reaction ID" value="UER00181"/>
</dbReference>
<dbReference type="InterPro" id="IPR046348">
    <property type="entry name" value="SIS_dom_sf"/>
</dbReference>
<dbReference type="PRINTS" id="PR00662">
    <property type="entry name" value="G6PISOMERASE"/>
</dbReference>
<dbReference type="SUPFAM" id="SSF53697">
    <property type="entry name" value="SIS domain"/>
    <property type="match status" value="1"/>
</dbReference>
<dbReference type="Gene3D" id="1.10.1390.10">
    <property type="match status" value="1"/>
</dbReference>
<dbReference type="GO" id="GO:0048029">
    <property type="term" value="F:monosaccharide binding"/>
    <property type="evidence" value="ECO:0007669"/>
    <property type="project" value="TreeGrafter"/>
</dbReference>
<dbReference type="PANTHER" id="PTHR11469:SF1">
    <property type="entry name" value="GLUCOSE-6-PHOSPHATE ISOMERASE"/>
    <property type="match status" value="1"/>
</dbReference>
<dbReference type="GO" id="GO:0051156">
    <property type="term" value="P:glucose 6-phosphate metabolic process"/>
    <property type="evidence" value="ECO:0007669"/>
    <property type="project" value="TreeGrafter"/>
</dbReference>
<organism evidence="6 7">
    <name type="scientific">Smittium simulii</name>
    <dbReference type="NCBI Taxonomy" id="133385"/>
    <lineage>
        <taxon>Eukaryota</taxon>
        <taxon>Fungi</taxon>
        <taxon>Fungi incertae sedis</taxon>
        <taxon>Zoopagomycota</taxon>
        <taxon>Kickxellomycotina</taxon>
        <taxon>Harpellomycetes</taxon>
        <taxon>Harpellales</taxon>
        <taxon>Legeriomycetaceae</taxon>
        <taxon>Smittium</taxon>
    </lineage>
</organism>
<comment type="catalytic activity">
    <reaction evidence="4">
        <text>alpha-D-glucose 6-phosphate = beta-D-fructose 6-phosphate</text>
        <dbReference type="Rhea" id="RHEA:11816"/>
        <dbReference type="ChEBI" id="CHEBI:57634"/>
        <dbReference type="ChEBI" id="CHEBI:58225"/>
        <dbReference type="EC" id="5.3.1.9"/>
    </reaction>
</comment>
<dbReference type="PROSITE" id="PS51463">
    <property type="entry name" value="P_GLUCOSE_ISOMERASE_3"/>
    <property type="match status" value="1"/>
</dbReference>
<evidence type="ECO:0000256" key="5">
    <source>
        <dbReference type="SAM" id="MobiDB-lite"/>
    </source>
</evidence>
<dbReference type="Pfam" id="PF00342">
    <property type="entry name" value="PGI"/>
    <property type="match status" value="1"/>
</dbReference>
<evidence type="ECO:0000313" key="7">
    <source>
        <dbReference type="Proteomes" id="UP000245383"/>
    </source>
</evidence>
<dbReference type="InterPro" id="IPR023096">
    <property type="entry name" value="G6P_Isomerase_C"/>
</dbReference>
<name>A0A2T9YKW4_9FUNG</name>
<dbReference type="Proteomes" id="UP000245383">
    <property type="component" value="Unassembled WGS sequence"/>
</dbReference>
<keyword evidence="7" id="KW-1185">Reference proteome</keyword>
<dbReference type="EC" id="5.3.1.9" evidence="4"/>
<evidence type="ECO:0000256" key="1">
    <source>
        <dbReference type="ARBA" id="ARBA00022432"/>
    </source>
</evidence>
<reference evidence="6 7" key="1">
    <citation type="journal article" date="2018" name="MBio">
        <title>Comparative Genomics Reveals the Core Gene Toolbox for the Fungus-Insect Symbiosis.</title>
        <authorList>
            <person name="Wang Y."/>
            <person name="Stata M."/>
            <person name="Wang W."/>
            <person name="Stajich J.E."/>
            <person name="White M.M."/>
            <person name="Moncalvo J.M."/>
        </authorList>
    </citation>
    <scope>NUCLEOTIDE SEQUENCE [LARGE SCALE GENOMIC DNA]</scope>
    <source>
        <strain evidence="6 7">SWE-8-4</strain>
    </source>
</reference>
<dbReference type="STRING" id="133385.A0A2T9YKW4"/>
<comment type="similarity">
    <text evidence="4">Belongs to the GPI family.</text>
</comment>
<keyword evidence="2 4" id="KW-0324">Glycolysis</keyword>
<dbReference type="GO" id="GO:0097367">
    <property type="term" value="F:carbohydrate derivative binding"/>
    <property type="evidence" value="ECO:0007669"/>
    <property type="project" value="InterPro"/>
</dbReference>
<keyword evidence="1 4" id="KW-0312">Gluconeogenesis</keyword>
<dbReference type="InterPro" id="IPR001672">
    <property type="entry name" value="G6P_Isomerase"/>
</dbReference>
<dbReference type="PANTHER" id="PTHR11469">
    <property type="entry name" value="GLUCOSE-6-PHOSPHATE ISOMERASE"/>
    <property type="match status" value="1"/>
</dbReference>
<comment type="caution">
    <text evidence="6">The sequence shown here is derived from an EMBL/GenBank/DDBJ whole genome shotgun (WGS) entry which is preliminary data.</text>
</comment>
<feature type="region of interest" description="Disordered" evidence="5">
    <location>
        <begin position="1"/>
        <end position="26"/>
    </location>
</feature>
<dbReference type="Gene3D" id="3.40.50.10490">
    <property type="entry name" value="Glucose-6-phosphate isomerase like protein, domain 1"/>
    <property type="match status" value="2"/>
</dbReference>
<sequence length="479" mass="55187">MYKESELIKKSEESKEKKPSQEDFHHGTDLNISITCENIKNISQDIRNKERKSVFESEFSSIVIIGIEGINLNYEIVSKAFCNGGSNIMMYFASDTEGSRIDDILQEIDFKSTLFIISCKTFIDTDTKLSVEAVKKFILKKIDEYNNDSDSDEFISFDFYAETHFLAVSNNRKLLKDLCISKHNTIYYQNYFDDSRFSLWSEMALPMSIYMGFENYYLFLEGCHIMDMHFRYNPIDNNMPVIMALLDFWYENFCGAKTFPILPYDHRLSTFATNFQRIDTEPEKKESICANLNLEHEIWPSIWSEDKGNIHSLLNQLIHQEKKVIPCDLIAAVKCPKSASDILSDKLILSNFFALSEALMKGSGHCKTLTSATLDDSSNVDDQVDNVHVNKAYAGNKPSNSIMITSDINPFTLGLLVSLYEHRKNIRDILNNDKIIHCKDIKLVNYFAKKILTELNDNMKVDSHDNSTNELINFYKNNS</sequence>
<dbReference type="GO" id="GO:0004347">
    <property type="term" value="F:glucose-6-phosphate isomerase activity"/>
    <property type="evidence" value="ECO:0007669"/>
    <property type="project" value="UniProtKB-EC"/>
</dbReference>